<evidence type="ECO:0000256" key="7">
    <source>
        <dbReference type="ARBA" id="ARBA00022723"/>
    </source>
</evidence>
<feature type="binding site" evidence="18">
    <location>
        <position position="431"/>
    </location>
    <ligand>
        <name>ATP</name>
        <dbReference type="ChEBI" id="CHEBI:30616"/>
    </ligand>
</feature>
<keyword evidence="11 20" id="KW-1278">Translocase</keyword>
<feature type="binding site" evidence="19">
    <location>
        <position position="796"/>
    </location>
    <ligand>
        <name>Mg(2+)</name>
        <dbReference type="ChEBI" id="CHEBI:18420"/>
    </ligand>
</feature>
<comment type="catalytic activity">
    <reaction evidence="16 20">
        <text>ATP + H2O + phospholipidSide 1 = ADP + phosphate + phospholipidSide 2.</text>
        <dbReference type="EC" id="7.6.2.1"/>
    </reaction>
</comment>
<feature type="transmembrane region" description="Helical" evidence="20">
    <location>
        <begin position="340"/>
        <end position="359"/>
    </location>
</feature>
<feature type="binding site" evidence="18">
    <location>
        <position position="577"/>
    </location>
    <ligand>
        <name>ATP</name>
        <dbReference type="ChEBI" id="CHEBI:30616"/>
    </ligand>
</feature>
<feature type="active site" description="4-aspartylphosphate intermediate" evidence="17">
    <location>
        <position position="429"/>
    </location>
</feature>
<feature type="binding site" evidence="18">
    <location>
        <position position="688"/>
    </location>
    <ligand>
        <name>ATP</name>
        <dbReference type="ChEBI" id="CHEBI:30616"/>
    </ligand>
</feature>
<dbReference type="CDD" id="cd07541">
    <property type="entry name" value="P-type_ATPase_APLT_Neo1-like"/>
    <property type="match status" value="1"/>
</dbReference>
<dbReference type="GO" id="GO:0005768">
    <property type="term" value="C:endosome"/>
    <property type="evidence" value="ECO:0007669"/>
    <property type="project" value="TreeGrafter"/>
</dbReference>
<feature type="transmembrane region" description="Helical" evidence="20">
    <location>
        <begin position="857"/>
        <end position="879"/>
    </location>
</feature>
<dbReference type="WBParaSite" id="MBELARI_LOCUS19582">
    <property type="protein sequence ID" value="MBELARI_LOCUS19582"/>
    <property type="gene ID" value="MBELARI_LOCUS19582"/>
</dbReference>
<dbReference type="GO" id="GO:0006897">
    <property type="term" value="P:endocytosis"/>
    <property type="evidence" value="ECO:0007669"/>
    <property type="project" value="TreeGrafter"/>
</dbReference>
<comment type="cofactor">
    <cofactor evidence="1 19">
        <name>Mg(2+)</name>
        <dbReference type="ChEBI" id="CHEBI:18420"/>
    </cofactor>
</comment>
<dbReference type="PANTHER" id="PTHR24092">
    <property type="entry name" value="PROBABLE PHOSPHOLIPID-TRANSPORTING ATPASE"/>
    <property type="match status" value="1"/>
</dbReference>
<dbReference type="GO" id="GO:0005802">
    <property type="term" value="C:trans-Golgi network"/>
    <property type="evidence" value="ECO:0007669"/>
    <property type="project" value="TreeGrafter"/>
</dbReference>
<feature type="region of interest" description="Disordered" evidence="21">
    <location>
        <begin position="1360"/>
        <end position="1390"/>
    </location>
</feature>
<keyword evidence="10 19" id="KW-0460">Magnesium</keyword>
<evidence type="ECO:0000256" key="1">
    <source>
        <dbReference type="ARBA" id="ARBA00001946"/>
    </source>
</evidence>
<dbReference type="SUPFAM" id="SSF56784">
    <property type="entry name" value="HAD-like"/>
    <property type="match status" value="1"/>
</dbReference>
<dbReference type="Gene3D" id="3.40.1110.10">
    <property type="entry name" value="Calcium-transporting ATPase, cytoplasmic domain N"/>
    <property type="match status" value="1"/>
</dbReference>
<keyword evidence="5" id="KW-0813">Transport</keyword>
<feature type="binding site" evidence="18">
    <location>
        <position position="430"/>
    </location>
    <ligand>
        <name>ATP</name>
        <dbReference type="ChEBI" id="CHEBI:30616"/>
    </ligand>
</feature>
<feature type="domain" description="P-type ATPase A" evidence="22">
    <location>
        <begin position="173"/>
        <end position="319"/>
    </location>
</feature>
<dbReference type="SUPFAM" id="SSF81665">
    <property type="entry name" value="Calcium ATPase, transmembrane domain M"/>
    <property type="match status" value="1"/>
</dbReference>
<dbReference type="Pfam" id="PF00122">
    <property type="entry name" value="E1-E2_ATPase"/>
    <property type="match status" value="1"/>
</dbReference>
<feature type="transmembrane region" description="Helical" evidence="20">
    <location>
        <begin position="961"/>
        <end position="982"/>
    </location>
</feature>
<dbReference type="GO" id="GO:0005886">
    <property type="term" value="C:plasma membrane"/>
    <property type="evidence" value="ECO:0007669"/>
    <property type="project" value="TreeGrafter"/>
</dbReference>
<keyword evidence="12" id="KW-0914">Notch signaling pathway</keyword>
<dbReference type="GO" id="GO:0000287">
    <property type="term" value="F:magnesium ion binding"/>
    <property type="evidence" value="ECO:0007669"/>
    <property type="project" value="UniProtKB-UniRule"/>
</dbReference>
<dbReference type="InterPro" id="IPR001757">
    <property type="entry name" value="P_typ_ATPase"/>
</dbReference>
<evidence type="ECO:0000256" key="3">
    <source>
        <dbReference type="ARBA" id="ARBA00005577"/>
    </source>
</evidence>
<feature type="binding site" evidence="18">
    <location>
        <position position="769"/>
    </location>
    <ligand>
        <name>ATP</name>
        <dbReference type="ChEBI" id="CHEBI:30616"/>
    </ligand>
</feature>
<dbReference type="InterPro" id="IPR023298">
    <property type="entry name" value="ATPase_P-typ_TM_dom_sf"/>
</dbReference>
<feature type="transmembrane region" description="Helical" evidence="20">
    <location>
        <begin position="1205"/>
        <end position="1226"/>
    </location>
</feature>
<dbReference type="SFLD" id="SFLDF00027">
    <property type="entry name" value="p-type_atpase"/>
    <property type="match status" value="1"/>
</dbReference>
<dbReference type="NCBIfam" id="TIGR01652">
    <property type="entry name" value="ATPase-Plipid"/>
    <property type="match status" value="1"/>
</dbReference>
<feature type="transmembrane region" description="Helical" evidence="20">
    <location>
        <begin position="1083"/>
        <end position="1106"/>
    </location>
</feature>
<feature type="binding site" evidence="18">
    <location>
        <position position="553"/>
    </location>
    <ligand>
        <name>ATP</name>
        <dbReference type="ChEBI" id="CHEBI:30616"/>
    </ligand>
</feature>
<feature type="transmembrane region" description="Helical" evidence="20">
    <location>
        <begin position="365"/>
        <end position="385"/>
    </location>
</feature>
<feature type="binding site" evidence="18">
    <location>
        <position position="775"/>
    </location>
    <ligand>
        <name>ATP</name>
        <dbReference type="ChEBI" id="CHEBI:30616"/>
    </ligand>
</feature>
<dbReference type="GO" id="GO:0140326">
    <property type="term" value="F:ATPase-coupled intramembrane lipid transporter activity"/>
    <property type="evidence" value="ECO:0007669"/>
    <property type="project" value="UniProtKB-EC"/>
</dbReference>
<dbReference type="InterPro" id="IPR032631">
    <property type="entry name" value="P-type_ATPase_N"/>
</dbReference>
<dbReference type="InterPro" id="IPR023299">
    <property type="entry name" value="ATPase_P-typ_cyto_dom_N"/>
</dbReference>
<feature type="domain" description="P-type ATPase C-terminal" evidence="24">
    <location>
        <begin position="823"/>
        <end position="1022"/>
    </location>
</feature>
<evidence type="ECO:0000256" key="16">
    <source>
        <dbReference type="ARBA" id="ARBA00034036"/>
    </source>
</evidence>
<dbReference type="Pfam" id="PF16212">
    <property type="entry name" value="PhoLip_ATPase_C"/>
    <property type="match status" value="1"/>
</dbReference>
<feature type="transmembrane region" description="Helical" evidence="20">
    <location>
        <begin position="1054"/>
        <end position="1077"/>
    </location>
</feature>
<evidence type="ECO:0000313" key="25">
    <source>
        <dbReference type="Proteomes" id="UP000887575"/>
    </source>
</evidence>
<dbReference type="Pfam" id="PF13246">
    <property type="entry name" value="Cation_ATPase"/>
    <property type="match status" value="1"/>
</dbReference>
<dbReference type="InterPro" id="IPR006539">
    <property type="entry name" value="P-type_ATPase_IV"/>
</dbReference>
<dbReference type="Gene3D" id="2.70.150.10">
    <property type="entry name" value="Calcium-transporting ATPase, cytoplasmic transduction domain A"/>
    <property type="match status" value="1"/>
</dbReference>
<keyword evidence="25" id="KW-1185">Reference proteome</keyword>
<dbReference type="Proteomes" id="UP000887575">
    <property type="component" value="Unassembled WGS sequence"/>
</dbReference>
<feature type="binding site" evidence="18">
    <location>
        <position position="800"/>
    </location>
    <ligand>
        <name>ATP</name>
        <dbReference type="ChEBI" id="CHEBI:30616"/>
    </ligand>
</feature>
<dbReference type="InterPro" id="IPR044492">
    <property type="entry name" value="P_typ_ATPase_HD_dom"/>
</dbReference>
<feature type="transmembrane region" description="Helical" evidence="20">
    <location>
        <begin position="1265"/>
        <end position="1287"/>
    </location>
</feature>
<dbReference type="GO" id="GO:0016887">
    <property type="term" value="F:ATP hydrolysis activity"/>
    <property type="evidence" value="ECO:0007669"/>
    <property type="project" value="InterPro"/>
</dbReference>
<evidence type="ECO:0000256" key="4">
    <source>
        <dbReference type="ARBA" id="ARBA00008109"/>
    </source>
</evidence>
<dbReference type="InterPro" id="IPR009294">
    <property type="entry name" value="Aph-1"/>
</dbReference>
<evidence type="ECO:0000256" key="6">
    <source>
        <dbReference type="ARBA" id="ARBA00022692"/>
    </source>
</evidence>
<evidence type="ECO:0000256" key="15">
    <source>
        <dbReference type="ARBA" id="ARBA00023136"/>
    </source>
</evidence>
<comment type="similarity">
    <text evidence="4 20">Belongs to the cation transport ATPase (P-type) (TC 3.A.3) family. Type IV subfamily.</text>
</comment>
<feature type="binding site" evidence="19">
    <location>
        <position position="431"/>
    </location>
    <ligand>
        <name>Mg(2+)</name>
        <dbReference type="ChEBI" id="CHEBI:18420"/>
    </ligand>
</feature>
<dbReference type="InterPro" id="IPR018303">
    <property type="entry name" value="ATPase_P-typ_P_site"/>
</dbReference>
<evidence type="ECO:0000259" key="23">
    <source>
        <dbReference type="Pfam" id="PF16209"/>
    </source>
</evidence>
<keyword evidence="6 20" id="KW-0812">Transmembrane</keyword>
<proteinExistence type="inferred from homology"/>
<dbReference type="FunFam" id="3.40.1110.10:FF:000117">
    <property type="entry name" value="Phospholipid-transporting ATPase"/>
    <property type="match status" value="1"/>
</dbReference>
<dbReference type="SUPFAM" id="SSF81653">
    <property type="entry name" value="Calcium ATPase, transduction domain A"/>
    <property type="match status" value="1"/>
</dbReference>
<dbReference type="Pfam" id="PF06105">
    <property type="entry name" value="Aph-1"/>
    <property type="match status" value="1"/>
</dbReference>
<evidence type="ECO:0000256" key="9">
    <source>
        <dbReference type="ARBA" id="ARBA00022840"/>
    </source>
</evidence>
<feature type="transmembrane region" description="Helical" evidence="20">
    <location>
        <begin position="1021"/>
        <end position="1042"/>
    </location>
</feature>
<dbReference type="PRINTS" id="PR00119">
    <property type="entry name" value="CATATPASE"/>
</dbReference>
<sequence length="1390" mass="155345">MRGSASMEDDIVSLEISMDTATTSAGGSAVSLAERRNKAASLKSNATAYTINSAKKGWGCCSSLFRRRRVLHSRTVRVGYGPLATGAASFSPNTVCNQKYNIFSFIPLVLFQQFKFFLNLYFLLMACTQFIPAIQIGSPITYWGPLGFVLTITLIREALDDFVRFLRDKEMNSEKYERLTRDGLRREIKSCDIQVGDVIVIQKDRRIPADVILLRTTEKSGACFIRTDQLDGETDWKLRVAVPATQHVHNEAEIMELNCEVYAEKPQKDIHAFVGTYKITNENGVMDGSLNVENVLWANTVLASGTAVGVVVYTGRETRSVMNTTLPESKVGLLDLEVNNLTKILFLFVLLLSSVMVIMKGLDTYWYRYLMRFILLFSYIIPISLRVNLDMAKLFYSWQIGRDKHIAETVVRSSTIPEELGRVSYLLSDKTGTLTKNEMHFKKIHLGSVSFSSDAFDEVTKHVVSGYAGGLGRHSFSAKLQTAVEAIALCHNVTPIFEHGGTSYQAASPDEVALVKWTEKVGVRLFTRDLHAMRLQLQDGAERLFHILHLFPFTSETKRMGIIVKDDITDEITLYMKGADTVMAAMVQYNDWLEEECSNMAREGLRTLVVAKKVLSLTEYEAFDKAYHQAKMTVADRTENMCNVVNRMLEKDLQLLCLTGVEDRLQDQVTTSLELLRNAGIKIWMLTGDKLETAICIAKSSGLFSKADTVHVFGQVQNRTEAHNELNALRRKSDVALVMSGAALNICLQYYEAEVAELVCACTAVVCCRCSPEQKAQIVQLLKKYRAPLRVAAIGDGGNDVSMIQAAHAGIGIDANEGKQASLAADFSITQFSHVCRLLLVHGRFCYKRSCALSQFVMHRGLIISTMQAVFSCVFYFASVSLYQGVLMVAYSTAYTMLPVFSLVVDRDVTASSALTYPELYKELGKGRSLSYKTFCIWVLISIYQGAVIMYGALLVFDADFIHVVSISFSALIVTELIMVAMTVHTWHWAMLLAQALSLGLYVASLLILDSYFDRQFVTSVMGVLLVLSCYLIEFAPALMFFRTVIAPDPLRIILFVLGAFFWMLALLASGLVWFLLYPLRDYLVFSILTSVLIQEASRVALFTVLRRAQHGLNQMTTVGAEAGRQGPPAIFHDFKNGRHLLAVISGLGMGVQAALFLTMNIFAALSGPGTIGLPYYFAEKNLSESVIDGDSSPYLMEPDRSLPYYYAFSGMTLSLLHAAWTILVWDSCHKYVRNKPFWWKGVVIAVCSHLFLTSLSFINSAGFQWLYLFVQFWTAFALTIQCHFLMGGNFGSFLANTFFALRDWVLLKWVRQEYRHCRDKMFGHPNNSASATNEENEATEINEAPAASLHSEAPVTFSQLATKHQDENEPRPAPANEDDEDEGIVLVKT</sequence>
<evidence type="ECO:0000256" key="21">
    <source>
        <dbReference type="SAM" id="MobiDB-lite"/>
    </source>
</evidence>
<evidence type="ECO:0000259" key="22">
    <source>
        <dbReference type="Pfam" id="PF00122"/>
    </source>
</evidence>
<dbReference type="FunFam" id="3.40.50.1000:FF:000009">
    <property type="entry name" value="Phospholipid-transporting ATPase"/>
    <property type="match status" value="1"/>
</dbReference>
<dbReference type="SFLD" id="SFLDS00003">
    <property type="entry name" value="Haloacid_Dehalogenase"/>
    <property type="match status" value="1"/>
</dbReference>
<dbReference type="InterPro" id="IPR023214">
    <property type="entry name" value="HAD_sf"/>
</dbReference>
<accession>A0AAF3EZG0</accession>
<evidence type="ECO:0000256" key="12">
    <source>
        <dbReference type="ARBA" id="ARBA00022976"/>
    </source>
</evidence>
<dbReference type="InterPro" id="IPR032630">
    <property type="entry name" value="P_typ_ATPase_c"/>
</dbReference>
<evidence type="ECO:0000256" key="18">
    <source>
        <dbReference type="PIRSR" id="PIRSR606539-2"/>
    </source>
</evidence>
<keyword evidence="14" id="KW-0445">Lipid transport</keyword>
<feature type="binding site" evidence="18">
    <location>
        <position position="606"/>
    </location>
    <ligand>
        <name>ATP</name>
        <dbReference type="ChEBI" id="CHEBI:30616"/>
    </ligand>
</feature>
<evidence type="ECO:0000256" key="5">
    <source>
        <dbReference type="ARBA" id="ARBA00022448"/>
    </source>
</evidence>
<evidence type="ECO:0000256" key="19">
    <source>
        <dbReference type="PIRSR" id="PIRSR606539-3"/>
    </source>
</evidence>
<keyword evidence="7 19" id="KW-0479">Metal-binding</keyword>
<feature type="binding site" evidence="19">
    <location>
        <position position="800"/>
    </location>
    <ligand>
        <name>Mg(2+)</name>
        <dbReference type="ChEBI" id="CHEBI:18420"/>
    </ligand>
</feature>
<feature type="transmembrane region" description="Helical" evidence="20">
    <location>
        <begin position="1141"/>
        <end position="1166"/>
    </location>
</feature>
<evidence type="ECO:0000256" key="2">
    <source>
        <dbReference type="ARBA" id="ARBA00004127"/>
    </source>
</evidence>
<keyword evidence="8 18" id="KW-0547">Nucleotide-binding</keyword>
<dbReference type="InterPro" id="IPR008250">
    <property type="entry name" value="ATPase_P-typ_transduc_dom_A_sf"/>
</dbReference>
<dbReference type="EC" id="7.6.2.1" evidence="20"/>
<dbReference type="InterPro" id="IPR036412">
    <property type="entry name" value="HAD-like_sf"/>
</dbReference>
<protein>
    <recommendedName>
        <fullName evidence="20">Phospholipid-transporting ATPase</fullName>
        <ecNumber evidence="20">7.6.2.1</ecNumber>
    </recommendedName>
</protein>
<feature type="transmembrane region" description="Helical" evidence="20">
    <location>
        <begin position="989"/>
        <end position="1009"/>
    </location>
</feature>
<dbReference type="Gene3D" id="3.40.50.1000">
    <property type="entry name" value="HAD superfamily/HAD-like"/>
    <property type="match status" value="1"/>
</dbReference>
<reference evidence="26" key="1">
    <citation type="submission" date="2024-02" db="UniProtKB">
        <authorList>
            <consortium name="WormBaseParasite"/>
        </authorList>
    </citation>
    <scope>IDENTIFICATION</scope>
</reference>
<keyword evidence="13 20" id="KW-1133">Transmembrane helix</keyword>
<evidence type="ECO:0000256" key="10">
    <source>
        <dbReference type="ARBA" id="ARBA00022842"/>
    </source>
</evidence>
<organism evidence="25 26">
    <name type="scientific">Mesorhabditis belari</name>
    <dbReference type="NCBI Taxonomy" id="2138241"/>
    <lineage>
        <taxon>Eukaryota</taxon>
        <taxon>Metazoa</taxon>
        <taxon>Ecdysozoa</taxon>
        <taxon>Nematoda</taxon>
        <taxon>Chromadorea</taxon>
        <taxon>Rhabditida</taxon>
        <taxon>Rhabditina</taxon>
        <taxon>Rhabditomorpha</taxon>
        <taxon>Rhabditoidea</taxon>
        <taxon>Rhabditidae</taxon>
        <taxon>Mesorhabditinae</taxon>
        <taxon>Mesorhabditis</taxon>
    </lineage>
</organism>
<evidence type="ECO:0000259" key="24">
    <source>
        <dbReference type="Pfam" id="PF16212"/>
    </source>
</evidence>
<dbReference type="Pfam" id="PF16209">
    <property type="entry name" value="PhoLip_ATPase_N"/>
    <property type="match status" value="1"/>
</dbReference>
<feature type="binding site" evidence="19">
    <location>
        <position position="429"/>
    </location>
    <ligand>
        <name>Mg(2+)</name>
        <dbReference type="ChEBI" id="CHEBI:18420"/>
    </ligand>
</feature>
<dbReference type="PROSITE" id="PS00154">
    <property type="entry name" value="ATPASE_E1_E2"/>
    <property type="match status" value="1"/>
</dbReference>
<evidence type="ECO:0000256" key="20">
    <source>
        <dbReference type="RuleBase" id="RU362033"/>
    </source>
</evidence>
<comment type="similarity">
    <text evidence="3">Belongs to the APH-1 family.</text>
</comment>
<feature type="binding site" evidence="18">
    <location>
        <position position="511"/>
    </location>
    <ligand>
        <name>ATP</name>
        <dbReference type="ChEBI" id="CHEBI:30616"/>
    </ligand>
</feature>
<feature type="domain" description="P-type ATPase N-terminal" evidence="23">
    <location>
        <begin position="88"/>
        <end position="143"/>
    </location>
</feature>
<keyword evidence="9 18" id="KW-0067">ATP-binding</keyword>
<dbReference type="SUPFAM" id="SSF81660">
    <property type="entry name" value="Metal cation-transporting ATPase, ATP-binding domain N"/>
    <property type="match status" value="1"/>
</dbReference>
<evidence type="ECO:0000256" key="13">
    <source>
        <dbReference type="ARBA" id="ARBA00022989"/>
    </source>
</evidence>
<dbReference type="NCBIfam" id="TIGR01494">
    <property type="entry name" value="ATPase_P-type"/>
    <property type="match status" value="2"/>
</dbReference>
<feature type="binding site" evidence="18">
    <location>
        <position position="429"/>
    </location>
    <ligand>
        <name>ATP</name>
        <dbReference type="ChEBI" id="CHEBI:30616"/>
    </ligand>
</feature>
<keyword evidence="15 20" id="KW-0472">Membrane</keyword>
<dbReference type="GO" id="GO:0045332">
    <property type="term" value="P:phospholipid translocation"/>
    <property type="evidence" value="ECO:0007669"/>
    <property type="project" value="TreeGrafter"/>
</dbReference>
<dbReference type="GO" id="GO:0006890">
    <property type="term" value="P:retrograde vesicle-mediated transport, Golgi to endoplasmic reticulum"/>
    <property type="evidence" value="ECO:0007669"/>
    <property type="project" value="TreeGrafter"/>
</dbReference>
<dbReference type="SFLD" id="SFLDG00002">
    <property type="entry name" value="C1.7:_P-type_atpase_like"/>
    <property type="match status" value="1"/>
</dbReference>
<feature type="region of interest" description="Disordered" evidence="21">
    <location>
        <begin position="1326"/>
        <end position="1346"/>
    </location>
</feature>
<dbReference type="GO" id="GO:0007219">
    <property type="term" value="P:Notch signaling pathway"/>
    <property type="evidence" value="ECO:0007669"/>
    <property type="project" value="UniProtKB-KW"/>
</dbReference>
<feature type="binding site" evidence="18">
    <location>
        <position position="689"/>
    </location>
    <ligand>
        <name>ATP</name>
        <dbReference type="ChEBI" id="CHEBI:30616"/>
    </ligand>
</feature>
<evidence type="ECO:0000256" key="17">
    <source>
        <dbReference type="PIRSR" id="PIRSR606539-1"/>
    </source>
</evidence>
<feature type="transmembrane region" description="Helical" evidence="20">
    <location>
        <begin position="140"/>
        <end position="159"/>
    </location>
</feature>
<feature type="transmembrane region" description="Helical" evidence="20">
    <location>
        <begin position="935"/>
        <end position="955"/>
    </location>
</feature>
<evidence type="ECO:0000256" key="8">
    <source>
        <dbReference type="ARBA" id="ARBA00022741"/>
    </source>
</evidence>
<comment type="subcellular location">
    <subcellularLocation>
        <location evidence="2">Endomembrane system</location>
        <topology evidence="2">Multi-pass membrane protein</topology>
    </subcellularLocation>
    <subcellularLocation>
        <location evidence="20">Membrane</location>
        <topology evidence="20">Multi-pass membrane protein</topology>
    </subcellularLocation>
</comment>
<dbReference type="PANTHER" id="PTHR24092:SF5">
    <property type="entry name" value="PHOSPHOLIPID-TRANSPORTING ATPASE"/>
    <property type="match status" value="1"/>
</dbReference>
<feature type="transmembrane region" description="Helical" evidence="20">
    <location>
        <begin position="885"/>
        <end position="905"/>
    </location>
</feature>
<dbReference type="GO" id="GO:0016485">
    <property type="term" value="P:protein processing"/>
    <property type="evidence" value="ECO:0007669"/>
    <property type="project" value="InterPro"/>
</dbReference>
<dbReference type="GO" id="GO:0005524">
    <property type="term" value="F:ATP binding"/>
    <property type="evidence" value="ECO:0007669"/>
    <property type="project" value="UniProtKB-UniRule"/>
</dbReference>
<name>A0AAF3EZG0_9BILA</name>
<evidence type="ECO:0000313" key="26">
    <source>
        <dbReference type="WBParaSite" id="MBELARI_LOCUS19582"/>
    </source>
</evidence>
<dbReference type="InterPro" id="IPR059000">
    <property type="entry name" value="ATPase_P-type_domA"/>
</dbReference>
<feature type="binding site" evidence="18">
    <location>
        <position position="799"/>
    </location>
    <ligand>
        <name>ATP</name>
        <dbReference type="ChEBI" id="CHEBI:30616"/>
    </ligand>
</feature>
<evidence type="ECO:0000256" key="14">
    <source>
        <dbReference type="ARBA" id="ARBA00023055"/>
    </source>
</evidence>
<feature type="binding site" evidence="18">
    <location>
        <position position="687"/>
    </location>
    <ligand>
        <name>ATP</name>
        <dbReference type="ChEBI" id="CHEBI:30616"/>
    </ligand>
</feature>
<evidence type="ECO:0000256" key="11">
    <source>
        <dbReference type="ARBA" id="ARBA00022967"/>
    </source>
</evidence>
<feature type="transmembrane region" description="Helical" evidence="20">
    <location>
        <begin position="1238"/>
        <end position="1259"/>
    </location>
</feature>